<keyword evidence="8 13" id="KW-0067">ATP-binding</keyword>
<evidence type="ECO:0000256" key="7">
    <source>
        <dbReference type="ARBA" id="ARBA00022833"/>
    </source>
</evidence>
<comment type="cofactor">
    <cofactor evidence="13">
        <name>Zn(2+)</name>
        <dbReference type="ChEBI" id="CHEBI:29105"/>
    </cofactor>
    <text evidence="13">Binds 1 zinc ion per subunit.</text>
</comment>
<comment type="subcellular location">
    <subcellularLocation>
        <location evidence="13">Cytoplasm</location>
    </subcellularLocation>
</comment>
<evidence type="ECO:0000256" key="1">
    <source>
        <dbReference type="ARBA" id="ARBA00008226"/>
    </source>
</evidence>
<dbReference type="HAMAP" id="MF_00184">
    <property type="entry name" value="Thr_tRNA_synth"/>
    <property type="match status" value="1"/>
</dbReference>
<evidence type="ECO:0000256" key="11">
    <source>
        <dbReference type="ARBA" id="ARBA00023146"/>
    </source>
</evidence>
<proteinExistence type="inferred from homology"/>
<dbReference type="RefSeq" id="WP_191719023.1">
    <property type="nucleotide sequence ID" value="NZ_JACSQP010000005.1"/>
</dbReference>
<evidence type="ECO:0000256" key="2">
    <source>
        <dbReference type="ARBA" id="ARBA00022490"/>
    </source>
</evidence>
<dbReference type="InterPro" id="IPR036621">
    <property type="entry name" value="Anticodon-bd_dom_sf"/>
</dbReference>
<sequence>MTDVSYPVDGFTLFPDRSVVALRVDGELKDLATVVSDADTAEPVYVDSPDGLSILRHSTAHVLAQAVQRIKPQANLGIGPPIENGFYYDFGVDEPFTPEDVKAIKKEMERIVRENQRFVRRVVTDEEARAELVDEPFKLELIDLKGGSKDAAEGASVEVGAGELTIYDNVSRDGETVWKDLCRGPHVPGTRMVGNGWDLTRIAGAYWRGSEKNPQLQRIYGTAWPTKDELRAYQQRLEEAAKRDHRKLGKELDLFSFPDEIGSGLSVWHPKGGVVRGEMEQHARRRHIEGGYTYVYTPHISKEDLFLQSNHLVTYREGMFPPIRMDEERDADGHVTKQGQDYYLKPMNCPMHILIYKERARSYRDLPMRLAENGTVYRNELSGALHGLTRVRGFTQDDSHLFVTPDQLEVETTRVLEFVLSMLRDFGLEDFELELSMRDDEKEKWIGSEEFWEYSTNALRNVAHSSGLKVTEVPGEAAFYGPKIDLKTRDAIGRTWQLSTVQVDVNLPERFDLEYTGPDGEKHRPIMIHRALFGSIERFFAILLEHYAGAFPVWLAPVQVVGIPVAADFGDYLDGIVDQLRLQGVRAEVDHSDDRMQKKIRTHTTQKVPLQLIAGEQDRSAGTVSFRFRDGTQTNGVPVDEAIALVLRAIADKTLVNTAEDLA</sequence>
<keyword evidence="5 13" id="KW-0479">Metal-binding</keyword>
<keyword evidence="16" id="KW-1185">Reference proteome</keyword>
<keyword evidence="9 13" id="KW-0694">RNA-binding</keyword>
<comment type="subunit">
    <text evidence="13">Homodimer.</text>
</comment>
<dbReference type="GO" id="GO:0004829">
    <property type="term" value="F:threonine-tRNA ligase activity"/>
    <property type="evidence" value="ECO:0007669"/>
    <property type="project" value="UniProtKB-EC"/>
</dbReference>
<evidence type="ECO:0000313" key="15">
    <source>
        <dbReference type="EMBL" id="MBD7957820.1"/>
    </source>
</evidence>
<evidence type="ECO:0000259" key="14">
    <source>
        <dbReference type="PROSITE" id="PS50862"/>
    </source>
</evidence>
<dbReference type="Gene3D" id="3.40.50.800">
    <property type="entry name" value="Anticodon-binding domain"/>
    <property type="match status" value="1"/>
</dbReference>
<dbReference type="CDD" id="cd00860">
    <property type="entry name" value="ThrRS_anticodon"/>
    <property type="match status" value="1"/>
</dbReference>
<evidence type="ECO:0000256" key="9">
    <source>
        <dbReference type="ARBA" id="ARBA00022884"/>
    </source>
</evidence>
<dbReference type="Pfam" id="PF07973">
    <property type="entry name" value="tRNA_SAD"/>
    <property type="match status" value="1"/>
</dbReference>
<organism evidence="15 16">
    <name type="scientific">Microbacterium pullorum</name>
    <dbReference type="NCBI Taxonomy" id="2762236"/>
    <lineage>
        <taxon>Bacteria</taxon>
        <taxon>Bacillati</taxon>
        <taxon>Actinomycetota</taxon>
        <taxon>Actinomycetes</taxon>
        <taxon>Micrococcales</taxon>
        <taxon>Microbacteriaceae</taxon>
        <taxon>Microbacterium</taxon>
    </lineage>
</organism>
<dbReference type="SMART" id="SM00863">
    <property type="entry name" value="tRNA_SAD"/>
    <property type="match status" value="1"/>
</dbReference>
<dbReference type="InterPro" id="IPR047246">
    <property type="entry name" value="ThrRS_anticodon"/>
</dbReference>
<evidence type="ECO:0000313" key="16">
    <source>
        <dbReference type="Proteomes" id="UP000648352"/>
    </source>
</evidence>
<dbReference type="PANTHER" id="PTHR11451">
    <property type="entry name" value="THREONINE-TRNA LIGASE"/>
    <property type="match status" value="1"/>
</dbReference>
<comment type="similarity">
    <text evidence="1 13">Belongs to the class-II aminoacyl-tRNA synthetase family.</text>
</comment>
<dbReference type="Proteomes" id="UP000648352">
    <property type="component" value="Unassembled WGS sequence"/>
</dbReference>
<protein>
    <recommendedName>
        <fullName evidence="13">Threonine--tRNA ligase</fullName>
        <ecNumber evidence="13">6.1.1.3</ecNumber>
    </recommendedName>
    <alternativeName>
        <fullName evidence="13">Threonyl-tRNA synthetase</fullName>
        <shortName evidence="13">ThrRS</shortName>
    </alternativeName>
</protein>
<keyword evidence="4 13" id="KW-0436">Ligase</keyword>
<dbReference type="InterPro" id="IPR004154">
    <property type="entry name" value="Anticodon-bd"/>
</dbReference>
<keyword evidence="3 13" id="KW-0820">tRNA-binding</keyword>
<reference evidence="15 16" key="1">
    <citation type="submission" date="2020-08" db="EMBL/GenBank/DDBJ databases">
        <title>A Genomic Blueprint of the Chicken Gut Microbiome.</title>
        <authorList>
            <person name="Gilroy R."/>
            <person name="Ravi A."/>
            <person name="Getino M."/>
            <person name="Pursley I."/>
            <person name="Horton D.L."/>
            <person name="Alikhan N.-F."/>
            <person name="Baker D."/>
            <person name="Gharbi K."/>
            <person name="Hall N."/>
            <person name="Watson M."/>
            <person name="Adriaenssens E.M."/>
            <person name="Foster-Nyarko E."/>
            <person name="Jarju S."/>
            <person name="Secka A."/>
            <person name="Antonio M."/>
            <person name="Oren A."/>
            <person name="Chaudhuri R."/>
            <person name="La Ragione R.M."/>
            <person name="Hildebrand F."/>
            <person name="Pallen M.J."/>
        </authorList>
    </citation>
    <scope>NUCLEOTIDE SEQUENCE [LARGE SCALE GENOMIC DNA]</scope>
    <source>
        <strain evidence="15 16">Sa4CUA7</strain>
    </source>
</reference>
<keyword evidence="11 13" id="KW-0030">Aminoacyl-tRNA synthetase</keyword>
<dbReference type="PROSITE" id="PS50862">
    <property type="entry name" value="AA_TRNA_LIGASE_II"/>
    <property type="match status" value="1"/>
</dbReference>
<dbReference type="Gene3D" id="3.30.54.20">
    <property type="match status" value="1"/>
</dbReference>
<dbReference type="InterPro" id="IPR033728">
    <property type="entry name" value="ThrRS_core"/>
</dbReference>
<dbReference type="InterPro" id="IPR012947">
    <property type="entry name" value="tRNA_SAD"/>
</dbReference>
<dbReference type="PRINTS" id="PR01047">
    <property type="entry name" value="TRNASYNTHTHR"/>
</dbReference>
<dbReference type="EMBL" id="JACSQP010000005">
    <property type="protein sequence ID" value="MBD7957820.1"/>
    <property type="molecule type" value="Genomic_DNA"/>
</dbReference>
<evidence type="ECO:0000256" key="13">
    <source>
        <dbReference type="HAMAP-Rule" id="MF_00184"/>
    </source>
</evidence>
<dbReference type="InterPro" id="IPR045864">
    <property type="entry name" value="aa-tRNA-synth_II/BPL/LPL"/>
</dbReference>
<dbReference type="InterPro" id="IPR006195">
    <property type="entry name" value="aa-tRNA-synth_II"/>
</dbReference>
<feature type="binding site" evidence="13">
    <location>
        <position position="400"/>
    </location>
    <ligand>
        <name>Zn(2+)</name>
        <dbReference type="ChEBI" id="CHEBI:29105"/>
        <note>catalytic</note>
    </ligand>
</feature>
<comment type="caution">
    <text evidence="15">The sequence shown here is derived from an EMBL/GenBank/DDBJ whole genome shotgun (WGS) entry which is preliminary data.</text>
</comment>
<gene>
    <name evidence="13" type="primary">thrS</name>
    <name evidence="15" type="ORF">H9651_09245</name>
</gene>
<dbReference type="SUPFAM" id="SSF55681">
    <property type="entry name" value="Class II aaRS and biotin synthetases"/>
    <property type="match status" value="1"/>
</dbReference>
<evidence type="ECO:0000256" key="12">
    <source>
        <dbReference type="ARBA" id="ARBA00049515"/>
    </source>
</evidence>
<dbReference type="EC" id="6.1.1.3" evidence="13"/>
<keyword evidence="7 13" id="KW-0862">Zinc</keyword>
<feature type="domain" description="Aminoacyl-transfer RNA synthetases class-II family profile" evidence="14">
    <location>
        <begin position="244"/>
        <end position="552"/>
    </location>
</feature>
<name>A0ABR8S2X9_9MICO</name>
<keyword evidence="6 13" id="KW-0547">Nucleotide-binding</keyword>
<dbReference type="CDD" id="cd00771">
    <property type="entry name" value="ThrRS_core"/>
    <property type="match status" value="1"/>
</dbReference>
<keyword evidence="2 13" id="KW-0963">Cytoplasm</keyword>
<keyword evidence="10 13" id="KW-0648">Protein biosynthesis</keyword>
<feature type="binding site" evidence="13">
    <location>
        <position position="349"/>
    </location>
    <ligand>
        <name>Zn(2+)</name>
        <dbReference type="ChEBI" id="CHEBI:29105"/>
        <note>catalytic</note>
    </ligand>
</feature>
<evidence type="ECO:0000256" key="10">
    <source>
        <dbReference type="ARBA" id="ARBA00022917"/>
    </source>
</evidence>
<dbReference type="Pfam" id="PF00587">
    <property type="entry name" value="tRNA-synt_2b"/>
    <property type="match status" value="1"/>
</dbReference>
<comment type="caution">
    <text evidence="13">Lacks conserved residue(s) required for the propagation of feature annotation.</text>
</comment>
<accession>A0ABR8S2X9</accession>
<dbReference type="SUPFAM" id="SSF52954">
    <property type="entry name" value="Class II aaRS ABD-related"/>
    <property type="match status" value="1"/>
</dbReference>
<dbReference type="SUPFAM" id="SSF55186">
    <property type="entry name" value="ThrRS/AlaRS common domain"/>
    <property type="match status" value="1"/>
</dbReference>
<dbReference type="InterPro" id="IPR018163">
    <property type="entry name" value="Thr/Ala-tRNA-synth_IIc_edit"/>
</dbReference>
<dbReference type="InterPro" id="IPR002320">
    <property type="entry name" value="Thr-tRNA-ligase_IIa"/>
</dbReference>
<dbReference type="InterPro" id="IPR002314">
    <property type="entry name" value="aa-tRNA-synt_IIb"/>
</dbReference>
<evidence type="ECO:0000256" key="5">
    <source>
        <dbReference type="ARBA" id="ARBA00022723"/>
    </source>
</evidence>
<dbReference type="Gene3D" id="3.30.930.10">
    <property type="entry name" value="Bira Bifunctional Protein, Domain 2"/>
    <property type="match status" value="1"/>
</dbReference>
<dbReference type="NCBIfam" id="TIGR00418">
    <property type="entry name" value="thrS"/>
    <property type="match status" value="1"/>
</dbReference>
<dbReference type="Gene3D" id="3.30.980.10">
    <property type="entry name" value="Threonyl-trna Synthetase, Chain A, domain 2"/>
    <property type="match status" value="1"/>
</dbReference>
<feature type="binding site" evidence="13">
    <location>
        <position position="529"/>
    </location>
    <ligand>
        <name>Zn(2+)</name>
        <dbReference type="ChEBI" id="CHEBI:29105"/>
        <note>catalytic</note>
    </ligand>
</feature>
<dbReference type="PANTHER" id="PTHR11451:SF44">
    <property type="entry name" value="THREONINE--TRNA LIGASE, CHLOROPLASTIC_MITOCHONDRIAL 2"/>
    <property type="match status" value="1"/>
</dbReference>
<dbReference type="Pfam" id="PF03129">
    <property type="entry name" value="HGTP_anticodon"/>
    <property type="match status" value="1"/>
</dbReference>
<evidence type="ECO:0000256" key="8">
    <source>
        <dbReference type="ARBA" id="ARBA00022840"/>
    </source>
</evidence>
<evidence type="ECO:0000256" key="3">
    <source>
        <dbReference type="ARBA" id="ARBA00022555"/>
    </source>
</evidence>
<evidence type="ECO:0000256" key="6">
    <source>
        <dbReference type="ARBA" id="ARBA00022741"/>
    </source>
</evidence>
<comment type="catalytic activity">
    <reaction evidence="12 13">
        <text>tRNA(Thr) + L-threonine + ATP = L-threonyl-tRNA(Thr) + AMP + diphosphate + H(+)</text>
        <dbReference type="Rhea" id="RHEA:24624"/>
        <dbReference type="Rhea" id="RHEA-COMP:9670"/>
        <dbReference type="Rhea" id="RHEA-COMP:9704"/>
        <dbReference type="ChEBI" id="CHEBI:15378"/>
        <dbReference type="ChEBI" id="CHEBI:30616"/>
        <dbReference type="ChEBI" id="CHEBI:33019"/>
        <dbReference type="ChEBI" id="CHEBI:57926"/>
        <dbReference type="ChEBI" id="CHEBI:78442"/>
        <dbReference type="ChEBI" id="CHEBI:78534"/>
        <dbReference type="ChEBI" id="CHEBI:456215"/>
        <dbReference type="EC" id="6.1.1.3"/>
    </reaction>
</comment>
<evidence type="ECO:0000256" key="4">
    <source>
        <dbReference type="ARBA" id="ARBA00022598"/>
    </source>
</evidence>